<feature type="domain" description="Uroporphyrinogen decarboxylase (URO-D)" evidence="1">
    <location>
        <begin position="163"/>
        <end position="286"/>
    </location>
</feature>
<name>A0A2L2XCF8_9FIRM</name>
<dbReference type="Proteomes" id="UP000239549">
    <property type="component" value="Unassembled WGS sequence"/>
</dbReference>
<evidence type="ECO:0000313" key="2">
    <source>
        <dbReference type="EMBL" id="GBF33383.1"/>
    </source>
</evidence>
<dbReference type="RefSeq" id="WP_231702696.1">
    <property type="nucleotide sequence ID" value="NZ_BFAV01000098.1"/>
</dbReference>
<sequence length="396" mass="42815">MADVQIVRGDGVMPSRSWLQEMLSGGKNGVPLIDIGTSSLTGIRAGAIPGLQKDNALAHPLFNTIPLEPADCISLGSDFIRAGLLYAPREMEDEHFIDALGVTWLREGENSAPIGHPLETAAPADITRHPRPRWLQPVQQAVPESTGNSLVIADAPCPGLLDMCFMLRNTWQFMEDIADNRRAASVLLEWSLETIISAYEYLLASLDRQPDIIVYSDDLGYRDGMFLSPRDFRNHVRPRMSALLTHLGNITSAAVCFHSCGAISPILPDILDLGVGMVNLDTSAKGMNVLRLRRELPGFVILHGSNDLCALGRAVLQGDKAGIASLIAELAQSAPVIAGPRDNMSSAGEVLAAARGAAFIRNISCGGFEDLRRLGPVRSIIEEAVEKTLWEKLPSL</sequence>
<protein>
    <recommendedName>
        <fullName evidence="1">Uroporphyrinogen decarboxylase (URO-D) domain-containing protein</fullName>
    </recommendedName>
</protein>
<dbReference type="EMBL" id="BFAV01000098">
    <property type="protein sequence ID" value="GBF33383.1"/>
    <property type="molecule type" value="Genomic_DNA"/>
</dbReference>
<dbReference type="AlphaFoldDB" id="A0A2L2XCF8"/>
<evidence type="ECO:0000313" key="3">
    <source>
        <dbReference type="Proteomes" id="UP000239549"/>
    </source>
</evidence>
<organism evidence="2 3">
    <name type="scientific">Desulfocucumis palustris</name>
    <dbReference type="NCBI Taxonomy" id="1898651"/>
    <lineage>
        <taxon>Bacteria</taxon>
        <taxon>Bacillati</taxon>
        <taxon>Bacillota</taxon>
        <taxon>Clostridia</taxon>
        <taxon>Eubacteriales</taxon>
        <taxon>Desulfocucumaceae</taxon>
        <taxon>Desulfocucumis</taxon>
    </lineage>
</organism>
<accession>A0A2L2XCF8</accession>
<dbReference type="InterPro" id="IPR038071">
    <property type="entry name" value="UROD/MetE-like_sf"/>
</dbReference>
<dbReference type="Gene3D" id="3.20.20.210">
    <property type="match status" value="1"/>
</dbReference>
<proteinExistence type="predicted"/>
<keyword evidence="3" id="KW-1185">Reference proteome</keyword>
<dbReference type="Pfam" id="PF01208">
    <property type="entry name" value="URO-D"/>
    <property type="match status" value="1"/>
</dbReference>
<dbReference type="GO" id="GO:0004853">
    <property type="term" value="F:uroporphyrinogen decarboxylase activity"/>
    <property type="evidence" value="ECO:0007669"/>
    <property type="project" value="InterPro"/>
</dbReference>
<gene>
    <name evidence="2" type="ORF">DCCM_2484</name>
</gene>
<dbReference type="GO" id="GO:0006779">
    <property type="term" value="P:porphyrin-containing compound biosynthetic process"/>
    <property type="evidence" value="ECO:0007669"/>
    <property type="project" value="InterPro"/>
</dbReference>
<reference evidence="3" key="1">
    <citation type="submission" date="2018-02" db="EMBL/GenBank/DDBJ databases">
        <title>Genome sequence of Desulfocucumis palustris strain NAW-5.</title>
        <authorList>
            <person name="Watanabe M."/>
            <person name="Kojima H."/>
            <person name="Fukui M."/>
        </authorList>
    </citation>
    <scope>NUCLEOTIDE SEQUENCE [LARGE SCALE GENOMIC DNA]</scope>
    <source>
        <strain evidence="3">NAW-5</strain>
    </source>
</reference>
<dbReference type="SUPFAM" id="SSF51726">
    <property type="entry name" value="UROD/MetE-like"/>
    <property type="match status" value="1"/>
</dbReference>
<comment type="caution">
    <text evidence="2">The sequence shown here is derived from an EMBL/GenBank/DDBJ whole genome shotgun (WGS) entry which is preliminary data.</text>
</comment>
<evidence type="ECO:0000259" key="1">
    <source>
        <dbReference type="Pfam" id="PF01208"/>
    </source>
</evidence>
<dbReference type="InterPro" id="IPR000257">
    <property type="entry name" value="Uroporphyrinogen_deCOase"/>
</dbReference>